<dbReference type="Proteomes" id="UP000594380">
    <property type="component" value="Unassembled WGS sequence"/>
</dbReference>
<dbReference type="InterPro" id="IPR001633">
    <property type="entry name" value="EAL_dom"/>
</dbReference>
<reference evidence="2 3" key="1">
    <citation type="submission" date="2020-02" db="EMBL/GenBank/DDBJ databases">
        <title>Paraburkholderia simonii sp. nov. and Paraburkholderia youngii sp. nov. Brazilian and Mexican Mimosa-associated rhizobia.</title>
        <authorList>
            <person name="Mavima L."/>
            <person name="Beukes C.W."/>
            <person name="Chan W.Y."/>
            <person name="Palmer M."/>
            <person name="De Meyer S.E."/>
            <person name="James E.K."/>
            <person name="Venter S.N."/>
            <person name="Steenkamp E.T."/>
        </authorList>
    </citation>
    <scope>NUCLEOTIDE SEQUENCE [LARGE SCALE GENOMIC DNA]</scope>
    <source>
        <strain evidence="2 3">JPY169</strain>
    </source>
</reference>
<comment type="caution">
    <text evidence="2">The sequence shown here is derived from an EMBL/GenBank/DDBJ whole genome shotgun (WGS) entry which is preliminary data.</text>
</comment>
<evidence type="ECO:0000259" key="1">
    <source>
        <dbReference type="PROSITE" id="PS50883"/>
    </source>
</evidence>
<dbReference type="GO" id="GO:0071111">
    <property type="term" value="F:cyclic-guanylate-specific phosphodiesterase activity"/>
    <property type="evidence" value="ECO:0007669"/>
    <property type="project" value="InterPro"/>
</dbReference>
<protein>
    <submittedName>
        <fullName evidence="2">EAL domain-containing protein</fullName>
    </submittedName>
</protein>
<proteinExistence type="predicted"/>
<evidence type="ECO:0000313" key="2">
    <source>
        <dbReference type="EMBL" id="NUY05776.1"/>
    </source>
</evidence>
<dbReference type="PANTHER" id="PTHR33121:SF79">
    <property type="entry name" value="CYCLIC DI-GMP PHOSPHODIESTERASE PDED-RELATED"/>
    <property type="match status" value="1"/>
</dbReference>
<accession>A0A7Y6N4U0</accession>
<organism evidence="2 3">
    <name type="scientific">Paraburkholderia youngii</name>
    <dbReference type="NCBI Taxonomy" id="2782701"/>
    <lineage>
        <taxon>Bacteria</taxon>
        <taxon>Pseudomonadati</taxon>
        <taxon>Pseudomonadota</taxon>
        <taxon>Betaproteobacteria</taxon>
        <taxon>Burkholderiales</taxon>
        <taxon>Burkholderiaceae</taxon>
        <taxon>Paraburkholderia</taxon>
    </lineage>
</organism>
<dbReference type="InterPro" id="IPR035919">
    <property type="entry name" value="EAL_sf"/>
</dbReference>
<dbReference type="SUPFAM" id="SSF141868">
    <property type="entry name" value="EAL domain-like"/>
    <property type="match status" value="1"/>
</dbReference>
<dbReference type="Pfam" id="PF00563">
    <property type="entry name" value="EAL"/>
    <property type="match status" value="1"/>
</dbReference>
<dbReference type="PANTHER" id="PTHR33121">
    <property type="entry name" value="CYCLIC DI-GMP PHOSPHODIESTERASE PDEF"/>
    <property type="match status" value="1"/>
</dbReference>
<gene>
    <name evidence="2" type="ORF">G5S42_40520</name>
</gene>
<dbReference type="SMART" id="SM00052">
    <property type="entry name" value="EAL"/>
    <property type="match status" value="1"/>
</dbReference>
<dbReference type="AlphaFoldDB" id="A0A7Y6N4U0"/>
<feature type="domain" description="EAL" evidence="1">
    <location>
        <begin position="1"/>
        <end position="108"/>
    </location>
</feature>
<evidence type="ECO:0000313" key="3">
    <source>
        <dbReference type="Proteomes" id="UP000594380"/>
    </source>
</evidence>
<dbReference type="EMBL" id="JAALDK010000003">
    <property type="protein sequence ID" value="NUY05776.1"/>
    <property type="molecule type" value="Genomic_DNA"/>
</dbReference>
<dbReference type="InterPro" id="IPR050706">
    <property type="entry name" value="Cyclic-di-GMP_PDE-like"/>
</dbReference>
<sequence length="113" mass="12069">MATGVRISLDDCGTGFANMTYLTSFPISTVKLDRSFVQAIEVDQTSRVVVKALVGAAKTLNLRLVAEGVETASVAHALKDMGIDYLQGYLYGKAMPAAALIARFRALASRIQS</sequence>
<dbReference type="PROSITE" id="PS50883">
    <property type="entry name" value="EAL"/>
    <property type="match status" value="1"/>
</dbReference>
<dbReference type="Gene3D" id="3.20.20.450">
    <property type="entry name" value="EAL domain"/>
    <property type="match status" value="1"/>
</dbReference>
<name>A0A7Y6N4U0_9BURK</name>
<dbReference type="CDD" id="cd01948">
    <property type="entry name" value="EAL"/>
    <property type="match status" value="1"/>
</dbReference>